<feature type="transmembrane region" description="Helical" evidence="1">
    <location>
        <begin position="12"/>
        <end position="28"/>
    </location>
</feature>
<organism evidence="3 4">
    <name type="scientific">Adonisia turfae CCMR0081</name>
    <dbReference type="NCBI Taxonomy" id="2292702"/>
    <lineage>
        <taxon>Bacteria</taxon>
        <taxon>Bacillati</taxon>
        <taxon>Cyanobacteriota</taxon>
        <taxon>Adonisia</taxon>
        <taxon>Adonisia turfae</taxon>
    </lineage>
</organism>
<dbReference type="RefSeq" id="WP_163703107.1">
    <property type="nucleotide sequence ID" value="NZ_QXHD01000004.1"/>
</dbReference>
<comment type="caution">
    <text evidence="3">The sequence shown here is derived from an EMBL/GenBank/DDBJ whole genome shotgun (WGS) entry which is preliminary data.</text>
</comment>
<feature type="transmembrane region" description="Helical" evidence="1">
    <location>
        <begin position="312"/>
        <end position="331"/>
    </location>
</feature>
<name>A0A6M0RX22_9CYAN</name>
<keyword evidence="1" id="KW-0812">Transmembrane</keyword>
<dbReference type="AlphaFoldDB" id="A0A6M0RX22"/>
<feature type="transmembrane region" description="Helical" evidence="1">
    <location>
        <begin position="214"/>
        <end position="236"/>
    </location>
</feature>
<dbReference type="EMBL" id="QXHD01000004">
    <property type="protein sequence ID" value="NEZ60755.1"/>
    <property type="molecule type" value="Genomic_DNA"/>
</dbReference>
<feature type="transmembrane region" description="Helical" evidence="1">
    <location>
        <begin position="147"/>
        <end position="164"/>
    </location>
</feature>
<dbReference type="Proteomes" id="UP000481033">
    <property type="component" value="Unassembled WGS sequence"/>
</dbReference>
<evidence type="ECO:0000313" key="4">
    <source>
        <dbReference type="Proteomes" id="UP000481033"/>
    </source>
</evidence>
<reference evidence="3 4" key="1">
    <citation type="journal article" date="2020" name="Microb. Ecol.">
        <title>Ecogenomics of the Marine Benthic Filamentous Cyanobacterium Adonisia.</title>
        <authorList>
            <person name="Walter J.M."/>
            <person name="Coutinho F.H."/>
            <person name="Leomil L."/>
            <person name="Hargreaves P.I."/>
            <person name="Campeao M.E."/>
            <person name="Vieira V.V."/>
            <person name="Silva B.S."/>
            <person name="Fistarol G.O."/>
            <person name="Salomon P.S."/>
            <person name="Sawabe T."/>
            <person name="Mino S."/>
            <person name="Hosokawa M."/>
            <person name="Miyashita H."/>
            <person name="Maruyama F."/>
            <person name="van Verk M.C."/>
            <person name="Dutilh B.E."/>
            <person name="Thompson C.C."/>
            <person name="Thompson F.L."/>
        </authorList>
    </citation>
    <scope>NUCLEOTIDE SEQUENCE [LARGE SCALE GENOMIC DNA]</scope>
    <source>
        <strain evidence="3 4">CCMR0081</strain>
    </source>
</reference>
<sequence>MNSLRGKIAFKWSELLLGVFAISIWLWISHDGRLHWDEPGYLYTAAYIPWQQILYEGFEPSGISGFNVSRLGHIAIIKGVAAFNGPGLDFVNSVIVVYLLMLVALAVTGYLTLRLLMPGAKGLGQATLLSLFAPMTVFLAFKTCPDIPALLFAALSCLFLLMSLEHQTWFRWLILSAIFLALTGLTKHVHAWIYISFAATILLFGQYKCSLRNAILRIVAIGIGSLILFGLTLLVLKIPLSQFLEFMAVANQQTKPLVAKLFQLSLTYGLFLLALPLALLNPNRRWKWFMVVWLGLATVPFLVILSRLETRYLTLSVIPLAGLVWLALDTLKIWANRMRKPSYRALWAAGMVSIIASAALIQPLTEHEVRTDQFATAIDKIQLDAGDQPFSVLVPWEYADFHYLRVAYPELSVFSVYENNNLTPDELIVWQQFQDKYYDDRVLRTLDGVNALPGLKYYIGFESTFSIENLRQMLESLPLGSFNEKISAKIQSISPLRQLEKSWMWNHSAVNIQAFSRVGHYQIFRVSLLPQSDSA</sequence>
<dbReference type="InterPro" id="IPR038731">
    <property type="entry name" value="RgtA/B/C-like"/>
</dbReference>
<evidence type="ECO:0000313" key="3">
    <source>
        <dbReference type="EMBL" id="NEZ60755.1"/>
    </source>
</evidence>
<feature type="transmembrane region" description="Helical" evidence="1">
    <location>
        <begin position="90"/>
        <end position="111"/>
    </location>
</feature>
<accession>A0A6M0RX22</accession>
<keyword evidence="1" id="KW-0472">Membrane</keyword>
<dbReference type="Pfam" id="PF13231">
    <property type="entry name" value="PMT_2"/>
    <property type="match status" value="1"/>
</dbReference>
<feature type="transmembrane region" description="Helical" evidence="1">
    <location>
        <begin position="169"/>
        <end position="185"/>
    </location>
</feature>
<evidence type="ECO:0000259" key="2">
    <source>
        <dbReference type="Pfam" id="PF13231"/>
    </source>
</evidence>
<feature type="transmembrane region" description="Helical" evidence="1">
    <location>
        <begin position="261"/>
        <end position="281"/>
    </location>
</feature>
<evidence type="ECO:0000256" key="1">
    <source>
        <dbReference type="SAM" id="Phobius"/>
    </source>
</evidence>
<keyword evidence="4" id="KW-1185">Reference proteome</keyword>
<feature type="domain" description="Glycosyltransferase RgtA/B/C/D-like" evidence="2">
    <location>
        <begin position="93"/>
        <end position="221"/>
    </location>
</feature>
<gene>
    <name evidence="3" type="ORF">DXZ20_34965</name>
</gene>
<feature type="transmembrane region" description="Helical" evidence="1">
    <location>
        <begin position="288"/>
        <end position="306"/>
    </location>
</feature>
<proteinExistence type="predicted"/>
<keyword evidence="1" id="KW-1133">Transmembrane helix</keyword>
<protein>
    <recommendedName>
        <fullName evidence="2">Glycosyltransferase RgtA/B/C/D-like domain-containing protein</fullName>
    </recommendedName>
</protein>
<feature type="transmembrane region" description="Helical" evidence="1">
    <location>
        <begin position="343"/>
        <end position="361"/>
    </location>
</feature>